<dbReference type="GO" id="GO:0070536">
    <property type="term" value="P:protein K63-linked deubiquitination"/>
    <property type="evidence" value="ECO:0007669"/>
    <property type="project" value="InterPro"/>
</dbReference>
<gene>
    <name evidence="10" type="ORF">CKAN_02325700</name>
</gene>
<dbReference type="GO" id="GO:0005768">
    <property type="term" value="C:endosome"/>
    <property type="evidence" value="ECO:0007669"/>
    <property type="project" value="TreeGrafter"/>
</dbReference>
<evidence type="ECO:0000256" key="8">
    <source>
        <dbReference type="ARBA" id="ARBA00023049"/>
    </source>
</evidence>
<sequence>MGLSNGGVTQKVDSRFPLSFYFRIANQIINQAKVYRDEKNLLDLYMTLNRYSRLVSEIIPQHPNYSTYSTKEKLHHKKILKKFAREMETLKPKLGKKLDEINRQQAEKPKNSGNDSHLTSQTQIQRDVVGKDKFYEGIEDRSDRKFSTNCVFTARSGSTQRCISAENVVLASVIKAEAQTSHDINVHVVTQSSPSPILSCIQSAPHAAHVSHISVADSRNKNSESSFEGSVSKAIHDVHISVRLMEDFLELARANTDNDLETCGVLGAFLKNRTFYVTTLIIPKQESTSSTCQTLNEEEIYAVHDEKSLFPVGWIHTHPSQSCFMSSIDLHTHYSYQVMLPEALAIVMAPTDATRSYGIFRLSDPAGTSVLKECQERGFHLHQEPADGSPIYEDCPNVYINPNLRFEIIDLR</sequence>
<dbReference type="GO" id="GO:0140492">
    <property type="term" value="F:metal-dependent deubiquitinase activity"/>
    <property type="evidence" value="ECO:0007669"/>
    <property type="project" value="InterPro"/>
</dbReference>
<comment type="similarity">
    <text evidence="2">Belongs to the peptidase M67C family.</text>
</comment>
<keyword evidence="5" id="KW-0833">Ubl conjugation pathway</keyword>
<keyword evidence="4" id="KW-0479">Metal-binding</keyword>
<feature type="domain" description="MPN" evidence="9">
    <location>
        <begin position="238"/>
        <end position="366"/>
    </location>
</feature>
<organism evidence="10 11">
    <name type="scientific">Cinnamomum micranthum f. kanehirae</name>
    <dbReference type="NCBI Taxonomy" id="337451"/>
    <lineage>
        <taxon>Eukaryota</taxon>
        <taxon>Viridiplantae</taxon>
        <taxon>Streptophyta</taxon>
        <taxon>Embryophyta</taxon>
        <taxon>Tracheophyta</taxon>
        <taxon>Spermatophyta</taxon>
        <taxon>Magnoliopsida</taxon>
        <taxon>Magnoliidae</taxon>
        <taxon>Laurales</taxon>
        <taxon>Lauraceae</taxon>
        <taxon>Cinnamomum</taxon>
    </lineage>
</organism>
<proteinExistence type="inferred from homology"/>
<dbReference type="OrthoDB" id="3640at2759"/>
<dbReference type="PANTHER" id="PTHR12947">
    <property type="entry name" value="AMSH-LIKE PROTEASE"/>
    <property type="match status" value="1"/>
</dbReference>
<reference evidence="10 11" key="1">
    <citation type="journal article" date="2019" name="Nat. Plants">
        <title>Stout camphor tree genome fills gaps in understanding of flowering plant genome evolution.</title>
        <authorList>
            <person name="Chaw S.M."/>
            <person name="Liu Y.C."/>
            <person name="Wu Y.W."/>
            <person name="Wang H.Y."/>
            <person name="Lin C.I."/>
            <person name="Wu C.S."/>
            <person name="Ke H.M."/>
            <person name="Chang L.Y."/>
            <person name="Hsu C.Y."/>
            <person name="Yang H.T."/>
            <person name="Sudianto E."/>
            <person name="Hsu M.H."/>
            <person name="Wu K.P."/>
            <person name="Wang L.N."/>
            <person name="Leebens-Mack J.H."/>
            <person name="Tsai I.J."/>
        </authorList>
    </citation>
    <scope>NUCLEOTIDE SEQUENCE [LARGE SCALE GENOMIC DNA]</scope>
    <source>
        <strain evidence="11">cv. Chaw 1501</strain>
        <tissue evidence="10">Young leaves</tissue>
    </source>
</reference>
<evidence type="ECO:0000256" key="7">
    <source>
        <dbReference type="ARBA" id="ARBA00022833"/>
    </source>
</evidence>
<dbReference type="FunFam" id="3.40.140.10:FF:000046">
    <property type="entry name" value="AMSH-like ubiquitin thioesterase 2"/>
    <property type="match status" value="1"/>
</dbReference>
<name>A0A3S3NTF9_9MAGN</name>
<protein>
    <submittedName>
        <fullName evidence="10">AMSH-like protein ubiquitin thioesterase 2 isoform X1</fullName>
    </submittedName>
</protein>
<dbReference type="GO" id="GO:0046872">
    <property type="term" value="F:metal ion binding"/>
    <property type="evidence" value="ECO:0007669"/>
    <property type="project" value="UniProtKB-KW"/>
</dbReference>
<dbReference type="Gene3D" id="3.40.140.10">
    <property type="entry name" value="Cytidine Deaminase, domain 2"/>
    <property type="match status" value="1"/>
</dbReference>
<dbReference type="Proteomes" id="UP000283530">
    <property type="component" value="Unassembled WGS sequence"/>
</dbReference>
<dbReference type="PROSITE" id="PS50249">
    <property type="entry name" value="MPN"/>
    <property type="match status" value="1"/>
</dbReference>
<comment type="cofactor">
    <cofactor evidence="1">
        <name>Zn(2+)</name>
        <dbReference type="ChEBI" id="CHEBI:29105"/>
    </cofactor>
</comment>
<dbReference type="InterPro" id="IPR037518">
    <property type="entry name" value="MPN"/>
</dbReference>
<evidence type="ECO:0000256" key="4">
    <source>
        <dbReference type="ARBA" id="ARBA00022723"/>
    </source>
</evidence>
<dbReference type="PANTHER" id="PTHR12947:SF13">
    <property type="entry name" value="FI19924P1"/>
    <property type="match status" value="1"/>
</dbReference>
<evidence type="ECO:0000256" key="5">
    <source>
        <dbReference type="ARBA" id="ARBA00022786"/>
    </source>
</evidence>
<keyword evidence="11" id="KW-1185">Reference proteome</keyword>
<dbReference type="Pfam" id="PF01398">
    <property type="entry name" value="JAB"/>
    <property type="match status" value="1"/>
</dbReference>
<evidence type="ECO:0000259" key="9">
    <source>
        <dbReference type="PROSITE" id="PS50249"/>
    </source>
</evidence>
<keyword evidence="6" id="KW-0378">Hydrolase</keyword>
<evidence type="ECO:0000256" key="3">
    <source>
        <dbReference type="ARBA" id="ARBA00022670"/>
    </source>
</evidence>
<dbReference type="Pfam" id="PF08969">
    <property type="entry name" value="USP8_dimer"/>
    <property type="match status" value="1"/>
</dbReference>
<dbReference type="GO" id="GO:0061578">
    <property type="term" value="F:K63-linked deubiquitinase activity"/>
    <property type="evidence" value="ECO:0007669"/>
    <property type="project" value="InterPro"/>
</dbReference>
<dbReference type="GO" id="GO:0016020">
    <property type="term" value="C:membrane"/>
    <property type="evidence" value="ECO:0007669"/>
    <property type="project" value="TreeGrafter"/>
</dbReference>
<evidence type="ECO:0000256" key="1">
    <source>
        <dbReference type="ARBA" id="ARBA00001947"/>
    </source>
</evidence>
<evidence type="ECO:0000256" key="2">
    <source>
        <dbReference type="ARBA" id="ARBA00010981"/>
    </source>
</evidence>
<dbReference type="InterPro" id="IPR015063">
    <property type="entry name" value="USP8_dimer"/>
</dbReference>
<keyword evidence="7" id="KW-0862">Zinc</keyword>
<dbReference type="InterPro" id="IPR000555">
    <property type="entry name" value="JAMM/MPN+_dom"/>
</dbReference>
<dbReference type="EMBL" id="QPKB01000010">
    <property type="protein sequence ID" value="RWR93979.1"/>
    <property type="molecule type" value="Genomic_DNA"/>
</dbReference>
<dbReference type="InterPro" id="IPR044098">
    <property type="entry name" value="STAMBP/STALP-like_MPN"/>
</dbReference>
<dbReference type="Gene3D" id="1.20.58.80">
    <property type="entry name" value="Phosphotransferase system, lactose/cellobiose-type IIA subunit"/>
    <property type="match status" value="1"/>
</dbReference>
<keyword evidence="8" id="KW-0482">Metalloprotease</keyword>
<dbReference type="AlphaFoldDB" id="A0A3S3NTF9"/>
<accession>A0A3S3NTF9</accession>
<dbReference type="GO" id="GO:0006508">
    <property type="term" value="P:proteolysis"/>
    <property type="evidence" value="ECO:0007669"/>
    <property type="project" value="UniProtKB-KW"/>
</dbReference>
<dbReference type="STRING" id="337451.A0A3S3NTF9"/>
<dbReference type="SMART" id="SM00232">
    <property type="entry name" value="JAB_MPN"/>
    <property type="match status" value="1"/>
</dbReference>
<dbReference type="CDD" id="cd08066">
    <property type="entry name" value="MPN_AMSH_like"/>
    <property type="match status" value="1"/>
</dbReference>
<evidence type="ECO:0000313" key="10">
    <source>
        <dbReference type="EMBL" id="RWR93979.1"/>
    </source>
</evidence>
<evidence type="ECO:0000256" key="6">
    <source>
        <dbReference type="ARBA" id="ARBA00022801"/>
    </source>
</evidence>
<comment type="caution">
    <text evidence="10">The sequence shown here is derived from an EMBL/GenBank/DDBJ whole genome shotgun (WGS) entry which is preliminary data.</text>
</comment>
<dbReference type="SUPFAM" id="SSF102712">
    <property type="entry name" value="JAB1/MPN domain"/>
    <property type="match status" value="1"/>
</dbReference>
<keyword evidence="3" id="KW-0645">Protease</keyword>
<evidence type="ECO:0000313" key="11">
    <source>
        <dbReference type="Proteomes" id="UP000283530"/>
    </source>
</evidence>